<organism evidence="7 8">
    <name type="scientific">Oceanisphaera marina</name>
    <dbReference type="NCBI Taxonomy" id="2017550"/>
    <lineage>
        <taxon>Bacteria</taxon>
        <taxon>Pseudomonadati</taxon>
        <taxon>Pseudomonadota</taxon>
        <taxon>Gammaproteobacteria</taxon>
        <taxon>Aeromonadales</taxon>
        <taxon>Aeromonadaceae</taxon>
        <taxon>Oceanisphaera</taxon>
    </lineage>
</organism>
<keyword evidence="3 4" id="KW-0012">Acyltransferase</keyword>
<dbReference type="Proteomes" id="UP000646152">
    <property type="component" value="Unassembled WGS sequence"/>
</dbReference>
<dbReference type="InterPro" id="IPR030700">
    <property type="entry name" value="N-end_Aminoacyl_Trfase"/>
</dbReference>
<dbReference type="EMBL" id="BMKE01000006">
    <property type="protein sequence ID" value="GGB38983.1"/>
    <property type="molecule type" value="Genomic_DNA"/>
</dbReference>
<evidence type="ECO:0000256" key="3">
    <source>
        <dbReference type="ARBA" id="ARBA00023315"/>
    </source>
</evidence>
<dbReference type="NCBIfam" id="NF002346">
    <property type="entry name" value="PRK01305.2-3"/>
    <property type="match status" value="1"/>
</dbReference>
<dbReference type="Pfam" id="PF04376">
    <property type="entry name" value="ATE_N"/>
    <property type="match status" value="1"/>
</dbReference>
<evidence type="ECO:0000256" key="2">
    <source>
        <dbReference type="ARBA" id="ARBA00022679"/>
    </source>
</evidence>
<dbReference type="InterPro" id="IPR007471">
    <property type="entry name" value="N-end_Aminoacyl_Trfase_N"/>
</dbReference>
<sequence>MREVNLKVGLTPKHPCSYLPGQKEQLLVLLDKRLLCPDGYEQLLSAGFRRSGSDIYRPHCQLCSACESLRIDVDRFAPSRSQKRIARLNRDLDIILSERDKPEYFDLYARYISQRHQDGSMYPANQDQYKGFLLCDWLPPLFIEFRLEQRLIAVAVTDQLEQSLSALYTFYEPDVEHRSLGSFAIMSQVAIAKEQHKKWLYLGYQVDDCQKMNYKQHFRPHQRLVAGHWQAMKD</sequence>
<keyword evidence="8" id="KW-1185">Reference proteome</keyword>
<comment type="caution">
    <text evidence="7">The sequence shown here is derived from an EMBL/GenBank/DDBJ whole genome shotgun (WGS) entry which is preliminary data.</text>
</comment>
<reference evidence="8" key="1">
    <citation type="journal article" date="2019" name="Int. J. Syst. Evol. Microbiol.">
        <title>The Global Catalogue of Microorganisms (GCM) 10K type strain sequencing project: providing services to taxonomists for standard genome sequencing and annotation.</title>
        <authorList>
            <consortium name="The Broad Institute Genomics Platform"/>
            <consortium name="The Broad Institute Genome Sequencing Center for Infectious Disease"/>
            <person name="Wu L."/>
            <person name="Ma J."/>
        </authorList>
    </citation>
    <scope>NUCLEOTIDE SEQUENCE [LARGE SCALE GENOMIC DNA]</scope>
    <source>
        <strain evidence="8">CGMCC 1.15923</strain>
    </source>
</reference>
<proteinExistence type="inferred from homology"/>
<dbReference type="HAMAP" id="MF_00689">
    <property type="entry name" value="Bpt"/>
    <property type="match status" value="1"/>
</dbReference>
<evidence type="ECO:0000256" key="4">
    <source>
        <dbReference type="HAMAP-Rule" id="MF_00689"/>
    </source>
</evidence>
<dbReference type="Pfam" id="PF04377">
    <property type="entry name" value="ATE_C"/>
    <property type="match status" value="1"/>
</dbReference>
<accession>A0ABQ1IHQ0</accession>
<dbReference type="InterPro" id="IPR017138">
    <property type="entry name" value="Asp_Glu_LeuTrfase"/>
</dbReference>
<dbReference type="PANTHER" id="PTHR21367:SF1">
    <property type="entry name" value="ARGINYL-TRNA--PROTEIN TRANSFERASE 1"/>
    <property type="match status" value="1"/>
</dbReference>
<keyword evidence="1 4" id="KW-0963">Cytoplasm</keyword>
<gene>
    <name evidence="7" type="primary">ate</name>
    <name evidence="4" type="synonym">bpt</name>
    <name evidence="7" type="ORF">GCM10011502_10350</name>
</gene>
<comment type="similarity">
    <text evidence="4">Belongs to the R-transferase family. Bpt subfamily.</text>
</comment>
<protein>
    <recommendedName>
        <fullName evidence="4">Aspartate/glutamate leucyltransferase</fullName>
        <ecNumber evidence="4">2.3.2.29</ecNumber>
    </recommendedName>
</protein>
<evidence type="ECO:0000259" key="6">
    <source>
        <dbReference type="Pfam" id="PF04377"/>
    </source>
</evidence>
<dbReference type="NCBIfam" id="NF002341">
    <property type="entry name" value="PRK01305.1-1"/>
    <property type="match status" value="1"/>
</dbReference>
<dbReference type="PIRSF" id="PIRSF037208">
    <property type="entry name" value="ATE_pro_prd"/>
    <property type="match status" value="1"/>
</dbReference>
<evidence type="ECO:0000313" key="7">
    <source>
        <dbReference type="EMBL" id="GGB38983.1"/>
    </source>
</evidence>
<name>A0ABQ1IHQ0_9GAMM</name>
<dbReference type="InterPro" id="IPR016181">
    <property type="entry name" value="Acyl_CoA_acyltransferase"/>
</dbReference>
<comment type="subcellular location">
    <subcellularLocation>
        <location evidence="4">Cytoplasm</location>
    </subcellularLocation>
</comment>
<feature type="domain" description="N-end aminoacyl transferase N-terminal" evidence="5">
    <location>
        <begin position="14"/>
        <end position="84"/>
    </location>
</feature>
<dbReference type="NCBIfam" id="NF002345">
    <property type="entry name" value="PRK01305.2-2"/>
    <property type="match status" value="1"/>
</dbReference>
<dbReference type="SUPFAM" id="SSF55729">
    <property type="entry name" value="Acyl-CoA N-acyltransferases (Nat)"/>
    <property type="match status" value="1"/>
</dbReference>
<evidence type="ECO:0000259" key="5">
    <source>
        <dbReference type="Pfam" id="PF04376"/>
    </source>
</evidence>
<comment type="catalytic activity">
    <reaction evidence="4">
        <text>N-terminal L-aspartyl-[protein] + L-leucyl-tRNA(Leu) = N-terminal L-leucyl-L-aspartyl-[protein] + tRNA(Leu) + H(+)</text>
        <dbReference type="Rhea" id="RHEA:50420"/>
        <dbReference type="Rhea" id="RHEA-COMP:9613"/>
        <dbReference type="Rhea" id="RHEA-COMP:9622"/>
        <dbReference type="Rhea" id="RHEA-COMP:12669"/>
        <dbReference type="Rhea" id="RHEA-COMP:12674"/>
        <dbReference type="ChEBI" id="CHEBI:15378"/>
        <dbReference type="ChEBI" id="CHEBI:64720"/>
        <dbReference type="ChEBI" id="CHEBI:78442"/>
        <dbReference type="ChEBI" id="CHEBI:78494"/>
        <dbReference type="ChEBI" id="CHEBI:133042"/>
        <dbReference type="EC" id="2.3.2.29"/>
    </reaction>
</comment>
<evidence type="ECO:0000313" key="8">
    <source>
        <dbReference type="Proteomes" id="UP000646152"/>
    </source>
</evidence>
<dbReference type="GO" id="GO:0016740">
    <property type="term" value="F:transferase activity"/>
    <property type="evidence" value="ECO:0007669"/>
    <property type="project" value="UniProtKB-KW"/>
</dbReference>
<dbReference type="NCBIfam" id="NF002342">
    <property type="entry name" value="PRK01305.1-3"/>
    <property type="match status" value="1"/>
</dbReference>
<evidence type="ECO:0000256" key="1">
    <source>
        <dbReference type="ARBA" id="ARBA00022490"/>
    </source>
</evidence>
<feature type="domain" description="N-end rule aminoacyl transferase C-terminal" evidence="6">
    <location>
        <begin position="103"/>
        <end position="224"/>
    </location>
</feature>
<dbReference type="PANTHER" id="PTHR21367">
    <property type="entry name" value="ARGININE-TRNA-PROTEIN TRANSFERASE 1"/>
    <property type="match status" value="1"/>
</dbReference>
<comment type="function">
    <text evidence="4">Functions in the N-end rule pathway of protein degradation where it conjugates Leu from its aminoacyl-tRNA to the N-termini of proteins containing an N-terminal aspartate or glutamate.</text>
</comment>
<comment type="catalytic activity">
    <reaction evidence="4">
        <text>N-terminal L-glutamyl-[protein] + L-leucyl-tRNA(Leu) = N-terminal L-leucyl-L-glutamyl-[protein] + tRNA(Leu) + H(+)</text>
        <dbReference type="Rhea" id="RHEA:50412"/>
        <dbReference type="Rhea" id="RHEA-COMP:9613"/>
        <dbReference type="Rhea" id="RHEA-COMP:9622"/>
        <dbReference type="Rhea" id="RHEA-COMP:12664"/>
        <dbReference type="Rhea" id="RHEA-COMP:12668"/>
        <dbReference type="ChEBI" id="CHEBI:15378"/>
        <dbReference type="ChEBI" id="CHEBI:64721"/>
        <dbReference type="ChEBI" id="CHEBI:78442"/>
        <dbReference type="ChEBI" id="CHEBI:78494"/>
        <dbReference type="ChEBI" id="CHEBI:133041"/>
        <dbReference type="EC" id="2.3.2.29"/>
    </reaction>
</comment>
<keyword evidence="2 4" id="KW-0808">Transferase</keyword>
<dbReference type="EC" id="2.3.2.29" evidence="4"/>
<dbReference type="InterPro" id="IPR007472">
    <property type="entry name" value="N-end_Aminoacyl_Trfase_C"/>
</dbReference>